<evidence type="ECO:0008006" key="4">
    <source>
        <dbReference type="Google" id="ProtNLM"/>
    </source>
</evidence>
<keyword evidence="1" id="KW-0472">Membrane</keyword>
<evidence type="ECO:0000256" key="1">
    <source>
        <dbReference type="SAM" id="Phobius"/>
    </source>
</evidence>
<reference evidence="2 3" key="1">
    <citation type="journal article" date="2016" name="Nat. Commun.">
        <title>Thousands of microbial genomes shed light on interconnected biogeochemical processes in an aquifer system.</title>
        <authorList>
            <person name="Anantharaman K."/>
            <person name="Brown C.T."/>
            <person name="Hug L.A."/>
            <person name="Sharon I."/>
            <person name="Castelle C.J."/>
            <person name="Probst A.J."/>
            <person name="Thomas B.C."/>
            <person name="Singh A."/>
            <person name="Wilkins M.J."/>
            <person name="Karaoz U."/>
            <person name="Brodie E.L."/>
            <person name="Williams K.H."/>
            <person name="Hubbard S.S."/>
            <person name="Banfield J.F."/>
        </authorList>
    </citation>
    <scope>NUCLEOTIDE SEQUENCE [LARGE SCALE GENOMIC DNA]</scope>
</reference>
<evidence type="ECO:0000313" key="3">
    <source>
        <dbReference type="Proteomes" id="UP000176444"/>
    </source>
</evidence>
<name>A0A1F4UQC7_UNCKA</name>
<accession>A0A1F4UQC7</accession>
<organism evidence="2 3">
    <name type="scientific">candidate division WWE3 bacterium RIFCSPHIGHO2_01_FULL_35_17</name>
    <dbReference type="NCBI Taxonomy" id="1802614"/>
    <lineage>
        <taxon>Bacteria</taxon>
        <taxon>Katanobacteria</taxon>
    </lineage>
</organism>
<proteinExistence type="predicted"/>
<feature type="transmembrane region" description="Helical" evidence="1">
    <location>
        <begin position="12"/>
        <end position="33"/>
    </location>
</feature>
<keyword evidence="1" id="KW-1133">Transmembrane helix</keyword>
<evidence type="ECO:0000313" key="2">
    <source>
        <dbReference type="EMBL" id="OGC47116.1"/>
    </source>
</evidence>
<keyword evidence="1" id="KW-0812">Transmembrane</keyword>
<dbReference type="Proteomes" id="UP000176444">
    <property type="component" value="Unassembled WGS sequence"/>
</dbReference>
<feature type="transmembrane region" description="Helical" evidence="1">
    <location>
        <begin position="285"/>
        <end position="302"/>
    </location>
</feature>
<dbReference type="AlphaFoldDB" id="A0A1F4UQC7"/>
<comment type="caution">
    <text evidence="2">The sequence shown here is derived from an EMBL/GenBank/DDBJ whole genome shotgun (WGS) entry which is preliminary data.</text>
</comment>
<gene>
    <name evidence="2" type="ORF">A2713_02010</name>
</gene>
<sequence>MTEFSKPKRIILNFSLSFYIFIFSFLIFTVRVAEAARLYFEPQEQVIGEKDEFSAVLNIDAEEPVNAISLAIFVSEELTPIDTNDGSSIINLWLEKPHFDEASRLLTFSGIIPGGFKGEGAPLLIVKLKAEKEIGIGVLSFNKEKTKIYLNTPYGIEDELELEEMRLPIIKGKENIIIESQDNEPPETFKPEITRDPMLFENKWSLVFTTQDKISGMAGYFVHETTRKIDETRIDTNKWIKVESPYILKDQGLKSWIYIKAIDKAGNERIEILLPKYPLRWYERYEIWVIIILGVAFIFYIMKKVLRKRHSQTKT</sequence>
<protein>
    <recommendedName>
        <fullName evidence="4">Cohesin domain-containing protein</fullName>
    </recommendedName>
</protein>
<dbReference type="EMBL" id="MEUX01000022">
    <property type="protein sequence ID" value="OGC47116.1"/>
    <property type="molecule type" value="Genomic_DNA"/>
</dbReference>